<evidence type="ECO:0000256" key="3">
    <source>
        <dbReference type="ARBA" id="ARBA00022801"/>
    </source>
</evidence>
<dbReference type="SMART" id="SM00963">
    <property type="entry name" value="SRP54_N"/>
    <property type="match status" value="1"/>
</dbReference>
<dbReference type="InterPro" id="IPR042101">
    <property type="entry name" value="SRP54_N_sf"/>
</dbReference>
<comment type="subcellular location">
    <subcellularLocation>
        <location evidence="9">Cytoplasm</location>
    </subcellularLocation>
    <text evidence="9">The SRP-RNC complex is targeted to the cytoplasmic membrane.</text>
</comment>
<comment type="subunit">
    <text evidence="9">Part of the signal recognition particle protein translocation system, which is composed of SRP and FtsY. SRP is a ribonucleoprotein composed of Ffh and a 4.5S RNA molecule.</text>
</comment>
<evidence type="ECO:0000256" key="4">
    <source>
        <dbReference type="ARBA" id="ARBA00022884"/>
    </source>
</evidence>
<keyword evidence="4 9" id="KW-0694">RNA-binding</keyword>
<dbReference type="GO" id="GO:0003924">
    <property type="term" value="F:GTPase activity"/>
    <property type="evidence" value="ECO:0007669"/>
    <property type="project" value="UniProtKB-UniRule"/>
</dbReference>
<feature type="domain" description="SRP54-type proteins GTP-binding" evidence="10">
    <location>
        <begin position="269"/>
        <end position="282"/>
    </location>
</feature>
<evidence type="ECO:0000313" key="12">
    <source>
        <dbReference type="Proteomes" id="UP000247555"/>
    </source>
</evidence>
<evidence type="ECO:0000256" key="2">
    <source>
        <dbReference type="ARBA" id="ARBA00022741"/>
    </source>
</evidence>
<dbReference type="RefSeq" id="WP_110390969.1">
    <property type="nucleotide sequence ID" value="NZ_QJKI01000011.1"/>
</dbReference>
<reference evidence="11 12" key="1">
    <citation type="submission" date="2018-05" db="EMBL/GenBank/DDBJ databases">
        <title>Genomic Encyclopedia of Type Strains, Phase IV (KMG-IV): sequencing the most valuable type-strain genomes for metagenomic binning, comparative biology and taxonomic classification.</title>
        <authorList>
            <person name="Goeker M."/>
        </authorList>
    </citation>
    <scope>NUCLEOTIDE SEQUENCE [LARGE SCALE GENOMIC DNA]</scope>
    <source>
        <strain evidence="11 12">DSM 29661</strain>
    </source>
</reference>
<dbReference type="GO" id="GO:0048500">
    <property type="term" value="C:signal recognition particle"/>
    <property type="evidence" value="ECO:0007669"/>
    <property type="project" value="UniProtKB-UniRule"/>
</dbReference>
<dbReference type="NCBIfam" id="TIGR00959">
    <property type="entry name" value="ffh"/>
    <property type="match status" value="1"/>
</dbReference>
<dbReference type="InterPro" id="IPR004125">
    <property type="entry name" value="Signal_recog_particle_SRP54_M"/>
</dbReference>
<dbReference type="InterPro" id="IPR000897">
    <property type="entry name" value="SRP54_GTPase_dom"/>
</dbReference>
<dbReference type="Gene3D" id="1.10.260.30">
    <property type="entry name" value="Signal recognition particle, SRP54 subunit, M-domain"/>
    <property type="match status" value="1"/>
</dbReference>
<feature type="binding site" evidence="9">
    <location>
        <begin position="107"/>
        <end position="114"/>
    </location>
    <ligand>
        <name>GTP</name>
        <dbReference type="ChEBI" id="CHEBI:37565"/>
    </ligand>
</feature>
<keyword evidence="6 9" id="KW-0733">Signal recognition particle</keyword>
<dbReference type="EC" id="3.6.5.4" evidence="9"/>
<comment type="caution">
    <text evidence="11">The sequence shown here is derived from an EMBL/GenBank/DDBJ whole genome shotgun (WGS) entry which is preliminary data.</text>
</comment>
<dbReference type="GO" id="GO:0008312">
    <property type="term" value="F:7S RNA binding"/>
    <property type="evidence" value="ECO:0007669"/>
    <property type="project" value="InterPro"/>
</dbReference>
<evidence type="ECO:0000256" key="5">
    <source>
        <dbReference type="ARBA" id="ARBA00023134"/>
    </source>
</evidence>
<evidence type="ECO:0000256" key="6">
    <source>
        <dbReference type="ARBA" id="ARBA00023135"/>
    </source>
</evidence>
<keyword evidence="7 9" id="KW-0687">Ribonucleoprotein</keyword>
<dbReference type="InterPro" id="IPR004780">
    <property type="entry name" value="SRP"/>
</dbReference>
<dbReference type="SMART" id="SM00382">
    <property type="entry name" value="AAA"/>
    <property type="match status" value="1"/>
</dbReference>
<dbReference type="SUPFAM" id="SSF47446">
    <property type="entry name" value="Signal peptide-binding domain"/>
    <property type="match status" value="1"/>
</dbReference>
<keyword evidence="2 9" id="KW-0547">Nucleotide-binding</keyword>
<dbReference type="GO" id="GO:0005525">
    <property type="term" value="F:GTP binding"/>
    <property type="evidence" value="ECO:0007669"/>
    <property type="project" value="UniProtKB-UniRule"/>
</dbReference>
<comment type="catalytic activity">
    <reaction evidence="8 9">
        <text>GTP + H2O = GDP + phosphate + H(+)</text>
        <dbReference type="Rhea" id="RHEA:19669"/>
        <dbReference type="ChEBI" id="CHEBI:15377"/>
        <dbReference type="ChEBI" id="CHEBI:15378"/>
        <dbReference type="ChEBI" id="CHEBI:37565"/>
        <dbReference type="ChEBI" id="CHEBI:43474"/>
        <dbReference type="ChEBI" id="CHEBI:58189"/>
        <dbReference type="EC" id="3.6.5.4"/>
    </reaction>
</comment>
<feature type="binding site" evidence="9">
    <location>
        <begin position="190"/>
        <end position="194"/>
    </location>
    <ligand>
        <name>GTP</name>
        <dbReference type="ChEBI" id="CHEBI:37565"/>
    </ligand>
</feature>
<dbReference type="InterPro" id="IPR022941">
    <property type="entry name" value="SRP54"/>
</dbReference>
<evidence type="ECO:0000313" key="11">
    <source>
        <dbReference type="EMBL" id="PXX78446.1"/>
    </source>
</evidence>
<dbReference type="Proteomes" id="UP000247555">
    <property type="component" value="Unassembled WGS sequence"/>
</dbReference>
<dbReference type="Pfam" id="PF02881">
    <property type="entry name" value="SRP54_N"/>
    <property type="match status" value="1"/>
</dbReference>
<dbReference type="OrthoDB" id="9804720at2"/>
<comment type="function">
    <text evidence="9">Involved in targeting and insertion of nascent membrane proteins into the cytoplasmic membrane. Binds to the hydrophobic signal sequence of the ribosome-nascent chain (RNC) as it emerges from the ribosomes. The SRP-RNC complex is then targeted to the cytoplasmic membrane where it interacts with the SRP receptor FtsY. Interaction with FtsY leads to the transfer of the RNC complex to the Sec translocase for insertion into the membrane, the hydrolysis of GTP by both Ffh and FtsY, and the dissociation of the SRP-FtsY complex into the individual components.</text>
</comment>
<protein>
    <recommendedName>
        <fullName evidence="9">Signal recognition particle protein</fullName>
        <ecNumber evidence="9">3.6.5.4</ecNumber>
    </recommendedName>
    <alternativeName>
        <fullName evidence="9">Fifty-four homolog</fullName>
    </alternativeName>
</protein>
<feature type="binding site" evidence="9">
    <location>
        <begin position="248"/>
        <end position="251"/>
    </location>
    <ligand>
        <name>GTP</name>
        <dbReference type="ChEBI" id="CHEBI:37565"/>
    </ligand>
</feature>
<evidence type="ECO:0000259" key="10">
    <source>
        <dbReference type="PROSITE" id="PS00300"/>
    </source>
</evidence>
<keyword evidence="5 9" id="KW-0342">GTP-binding</keyword>
<evidence type="ECO:0000256" key="1">
    <source>
        <dbReference type="ARBA" id="ARBA00005450"/>
    </source>
</evidence>
<dbReference type="FunFam" id="3.40.50.300:FF:000022">
    <property type="entry name" value="Signal recognition particle 54 kDa subunit"/>
    <property type="match status" value="1"/>
</dbReference>
<comment type="domain">
    <text evidence="9">Composed of three domains: the N-terminal N domain, which is responsible for interactions with the ribosome, the central G domain, which binds GTP, and the C-terminal M domain, which binds the RNA and the signal sequence of the RNC.</text>
</comment>
<dbReference type="Gene3D" id="1.20.120.140">
    <property type="entry name" value="Signal recognition particle SRP54, nucleotide-binding domain"/>
    <property type="match status" value="1"/>
</dbReference>
<dbReference type="InterPro" id="IPR036891">
    <property type="entry name" value="Signal_recog_part_SRP54_M_sf"/>
</dbReference>
<evidence type="ECO:0000256" key="7">
    <source>
        <dbReference type="ARBA" id="ARBA00023274"/>
    </source>
</evidence>
<comment type="similarity">
    <text evidence="1 9">Belongs to the GTP-binding SRP family. SRP54 subfamily.</text>
</comment>
<accession>A0A318KS22</accession>
<dbReference type="PROSITE" id="PS00300">
    <property type="entry name" value="SRP54"/>
    <property type="match status" value="1"/>
</dbReference>
<dbReference type="Pfam" id="PF00448">
    <property type="entry name" value="SRP54"/>
    <property type="match status" value="1"/>
</dbReference>
<dbReference type="PANTHER" id="PTHR11564:SF5">
    <property type="entry name" value="SIGNAL RECOGNITION PARTICLE SUBUNIT SRP54"/>
    <property type="match status" value="1"/>
</dbReference>
<gene>
    <name evidence="9" type="primary">ffh</name>
    <name evidence="11" type="ORF">DFR34_11180</name>
</gene>
<dbReference type="InterPro" id="IPR013822">
    <property type="entry name" value="Signal_recog_particl_SRP54_hlx"/>
</dbReference>
<evidence type="ECO:0000256" key="8">
    <source>
        <dbReference type="ARBA" id="ARBA00048027"/>
    </source>
</evidence>
<dbReference type="SMART" id="SM00962">
    <property type="entry name" value="SRP54"/>
    <property type="match status" value="1"/>
</dbReference>
<dbReference type="InterPro" id="IPR027417">
    <property type="entry name" value="P-loop_NTPase"/>
</dbReference>
<dbReference type="HAMAP" id="MF_00306">
    <property type="entry name" value="SRP54"/>
    <property type="match status" value="1"/>
</dbReference>
<dbReference type="PANTHER" id="PTHR11564">
    <property type="entry name" value="SIGNAL RECOGNITION PARTICLE 54K PROTEIN SRP54"/>
    <property type="match status" value="1"/>
</dbReference>
<dbReference type="AlphaFoldDB" id="A0A318KS22"/>
<keyword evidence="9" id="KW-0963">Cytoplasm</keyword>
<keyword evidence="12" id="KW-1185">Reference proteome</keyword>
<dbReference type="InterPro" id="IPR003593">
    <property type="entry name" value="AAA+_ATPase"/>
</dbReference>
<name>A0A318KS22_9NEIS</name>
<proteinExistence type="inferred from homology"/>
<dbReference type="CDD" id="cd18539">
    <property type="entry name" value="SRP_G"/>
    <property type="match status" value="1"/>
</dbReference>
<dbReference type="Pfam" id="PF02978">
    <property type="entry name" value="SRP_SPB"/>
    <property type="match status" value="1"/>
</dbReference>
<dbReference type="EMBL" id="QJKI01000011">
    <property type="protein sequence ID" value="PXX78446.1"/>
    <property type="molecule type" value="Genomic_DNA"/>
</dbReference>
<sequence>MLDNLTTRLSGVIKNLRGHARLTEDNIKDAMREVRMALLEADVALPVVKTFINDVRERAMGHEVMGSLTPGQAVVGVVNDELTRLMGEKNDALNLAAVPPAIVLMAGLQGAGKTTTSGKLAKLLKEQNKKKVLLVSADVYRPAAIEQLKLLAQQLDVEWFPSDASQKPVDIARAALDHAKRHFHDVLIVDTAGRLAIDTAMMEEIKALHAALNPVETLFVVDAMQGQDAVNTAQAFNEALPLTGVILTKLDGDSRGGAALSVRHVTGKPIKFIGVGEKLTGLEPFHPERMASRILGMGDVLSLIEDVQKGIDQDEAQKMMKKMKSGKGFDLEDFKAQIQQMKKMGGMASLMEKMPGQLGQMAKGLEGMQADKAVGRIEGIINSMTPTERRKPELIKASRKRRIAAGAGVTVQEVNRLLAQFEQTQKMMKQFSKGGLSKLMRGMKGMMGGGGL</sequence>
<keyword evidence="3 9" id="KW-0378">Hydrolase</keyword>
<dbReference type="Gene3D" id="3.40.50.300">
    <property type="entry name" value="P-loop containing nucleotide triphosphate hydrolases"/>
    <property type="match status" value="1"/>
</dbReference>
<dbReference type="SUPFAM" id="SSF52540">
    <property type="entry name" value="P-loop containing nucleoside triphosphate hydrolases"/>
    <property type="match status" value="1"/>
</dbReference>
<organism evidence="11 12">
    <name type="scientific">Rivihabitans pingtungensis</name>
    <dbReference type="NCBI Taxonomy" id="1054498"/>
    <lineage>
        <taxon>Bacteria</taxon>
        <taxon>Pseudomonadati</taxon>
        <taxon>Pseudomonadota</taxon>
        <taxon>Betaproteobacteria</taxon>
        <taxon>Neisseriales</taxon>
        <taxon>Aquaspirillaceae</taxon>
        <taxon>Rivihabitans</taxon>
    </lineage>
</organism>
<evidence type="ECO:0000256" key="9">
    <source>
        <dbReference type="HAMAP-Rule" id="MF_00306"/>
    </source>
</evidence>
<dbReference type="GO" id="GO:0006614">
    <property type="term" value="P:SRP-dependent cotranslational protein targeting to membrane"/>
    <property type="evidence" value="ECO:0007669"/>
    <property type="project" value="InterPro"/>
</dbReference>